<sequence length="159" mass="16604">MATLILTPWQAAARAGLAWAIPNASADINTADTVLACRNDNEIRPFYIHSVMAGSDAVGELVVHRITAAYTSAGTAITPINLSDVDAVTSELTCHGDETGNTQGDIVGKIGVPVSGMREIVYNGGLILQPGHAIGVDIVGEPTLNWCVVLGYFEIEDAA</sequence>
<comment type="caution">
    <text evidence="1">The sequence shown here is derived from an EMBL/GenBank/DDBJ whole genome shotgun (WGS) entry which is preliminary data.</text>
</comment>
<gene>
    <name evidence="1" type="ORF">LCGC14_1674200</name>
</gene>
<evidence type="ECO:0000313" key="1">
    <source>
        <dbReference type="EMBL" id="KKM17595.1"/>
    </source>
</evidence>
<proteinExistence type="predicted"/>
<organism evidence="1">
    <name type="scientific">marine sediment metagenome</name>
    <dbReference type="NCBI Taxonomy" id="412755"/>
    <lineage>
        <taxon>unclassified sequences</taxon>
        <taxon>metagenomes</taxon>
        <taxon>ecological metagenomes</taxon>
    </lineage>
</organism>
<protein>
    <submittedName>
        <fullName evidence="1">Uncharacterized protein</fullName>
    </submittedName>
</protein>
<dbReference type="AlphaFoldDB" id="A0A0F9KQB1"/>
<name>A0A0F9KQB1_9ZZZZ</name>
<accession>A0A0F9KQB1</accession>
<dbReference type="EMBL" id="LAZR01014413">
    <property type="protein sequence ID" value="KKM17595.1"/>
    <property type="molecule type" value="Genomic_DNA"/>
</dbReference>
<reference evidence="1" key="1">
    <citation type="journal article" date="2015" name="Nature">
        <title>Complex archaea that bridge the gap between prokaryotes and eukaryotes.</title>
        <authorList>
            <person name="Spang A."/>
            <person name="Saw J.H."/>
            <person name="Jorgensen S.L."/>
            <person name="Zaremba-Niedzwiedzka K."/>
            <person name="Martijn J."/>
            <person name="Lind A.E."/>
            <person name="van Eijk R."/>
            <person name="Schleper C."/>
            <person name="Guy L."/>
            <person name="Ettema T.J."/>
        </authorList>
    </citation>
    <scope>NUCLEOTIDE SEQUENCE</scope>
</reference>